<dbReference type="CDD" id="cd24015">
    <property type="entry name" value="ASKHA_NBD_PanK-III"/>
    <property type="match status" value="1"/>
</dbReference>
<evidence type="ECO:0000256" key="15">
    <source>
        <dbReference type="ARBA" id="ARBA00040883"/>
    </source>
</evidence>
<dbReference type="NCBIfam" id="TIGR00671">
    <property type="entry name" value="baf"/>
    <property type="match status" value="1"/>
</dbReference>
<comment type="caution">
    <text evidence="17">The sequence shown here is derived from an EMBL/GenBank/DDBJ whole genome shotgun (WGS) entry which is preliminary data.</text>
</comment>
<evidence type="ECO:0000256" key="1">
    <source>
        <dbReference type="ARBA" id="ARBA00001206"/>
    </source>
</evidence>
<evidence type="ECO:0000256" key="8">
    <source>
        <dbReference type="ARBA" id="ARBA00022679"/>
    </source>
</evidence>
<comment type="pathway">
    <text evidence="4 16">Cofactor biosynthesis; coenzyme A biosynthesis; CoA from (R)-pantothenate: step 1/5.</text>
</comment>
<feature type="binding site" evidence="16">
    <location>
        <position position="100"/>
    </location>
    <ligand>
        <name>substrate</name>
    </ligand>
</feature>
<dbReference type="Proteomes" id="UP000295632">
    <property type="component" value="Unassembled WGS sequence"/>
</dbReference>
<feature type="binding site" evidence="16">
    <location>
        <begin position="6"/>
        <end position="13"/>
    </location>
    <ligand>
        <name>ATP</name>
        <dbReference type="ChEBI" id="CHEBI:30616"/>
    </ligand>
</feature>
<feature type="binding site" evidence="16">
    <location>
        <position position="132"/>
    </location>
    <ligand>
        <name>ATP</name>
        <dbReference type="ChEBI" id="CHEBI:30616"/>
    </ligand>
</feature>
<accession>A0A4R6TTW0</accession>
<evidence type="ECO:0000256" key="9">
    <source>
        <dbReference type="ARBA" id="ARBA00022741"/>
    </source>
</evidence>
<dbReference type="SUPFAM" id="SSF53067">
    <property type="entry name" value="Actin-like ATPase domain"/>
    <property type="match status" value="2"/>
</dbReference>
<keyword evidence="16" id="KW-0479">Metal-binding</keyword>
<dbReference type="InterPro" id="IPR004619">
    <property type="entry name" value="Type_III_PanK"/>
</dbReference>
<dbReference type="PANTHER" id="PTHR34265:SF1">
    <property type="entry name" value="TYPE III PANTOTHENATE KINASE"/>
    <property type="match status" value="1"/>
</dbReference>
<evidence type="ECO:0000256" key="13">
    <source>
        <dbReference type="ARBA" id="ARBA00022993"/>
    </source>
</evidence>
<comment type="function">
    <text evidence="16">Catalyzes the phosphorylation of pantothenate (Pan), the first step in CoA biosynthesis.</text>
</comment>
<evidence type="ECO:0000256" key="7">
    <source>
        <dbReference type="ARBA" id="ARBA00022490"/>
    </source>
</evidence>
<comment type="subunit">
    <text evidence="5 16">Homodimer.</text>
</comment>
<comment type="catalytic activity">
    <reaction evidence="1 16">
        <text>(R)-pantothenate + ATP = (R)-4'-phosphopantothenate + ADP + H(+)</text>
        <dbReference type="Rhea" id="RHEA:16373"/>
        <dbReference type="ChEBI" id="CHEBI:10986"/>
        <dbReference type="ChEBI" id="CHEBI:15378"/>
        <dbReference type="ChEBI" id="CHEBI:29032"/>
        <dbReference type="ChEBI" id="CHEBI:30616"/>
        <dbReference type="ChEBI" id="CHEBI:456216"/>
        <dbReference type="EC" id="2.7.1.33"/>
    </reaction>
</comment>
<name>A0A4R6TTW0_9BACI</name>
<evidence type="ECO:0000256" key="5">
    <source>
        <dbReference type="ARBA" id="ARBA00011738"/>
    </source>
</evidence>
<evidence type="ECO:0000256" key="16">
    <source>
        <dbReference type="HAMAP-Rule" id="MF_01274"/>
    </source>
</evidence>
<keyword evidence="12 16" id="KW-0630">Potassium</keyword>
<evidence type="ECO:0000256" key="2">
    <source>
        <dbReference type="ARBA" id="ARBA00001958"/>
    </source>
</evidence>
<sequence>MIVVIDVGNTHVVIGVCKGKDIVTRWRLSTDVHRTEDEYCALLRSLFQAESLTTDAIRGVILATVVPPMLPVMQAMSEKLFGKKALVVGPGVKTGLNVKYDNPKEVGADRVVNAVAAICRYGTPLIVVDFGTATTFCYINEKKHYLGGVIIPGVQLAAEALFAKASKLPRTELVKPSQVIGRNTNDSLQSGLYYGGIGQVEGIVQRMMTYAGTGKKPKVIATGGLSTLLRPDLTIADVIDPDLTLKGLLDIFYMNEKLS</sequence>
<dbReference type="NCBIfam" id="NF009848">
    <property type="entry name" value="PRK13318.1-6"/>
    <property type="match status" value="1"/>
</dbReference>
<evidence type="ECO:0000313" key="18">
    <source>
        <dbReference type="Proteomes" id="UP000295632"/>
    </source>
</evidence>
<protein>
    <recommendedName>
        <fullName evidence="15 16">Type III pantothenate kinase</fullName>
        <ecNumber evidence="6 16">2.7.1.33</ecNumber>
    </recommendedName>
    <alternativeName>
        <fullName evidence="16">PanK-III</fullName>
    </alternativeName>
    <alternativeName>
        <fullName evidence="16">Pantothenic acid kinase</fullName>
    </alternativeName>
</protein>
<dbReference type="AlphaFoldDB" id="A0A4R6TTW0"/>
<keyword evidence="8 16" id="KW-0808">Transferase</keyword>
<dbReference type="GO" id="GO:0005524">
    <property type="term" value="F:ATP binding"/>
    <property type="evidence" value="ECO:0007669"/>
    <property type="project" value="UniProtKB-UniRule"/>
</dbReference>
<dbReference type="Pfam" id="PF03309">
    <property type="entry name" value="Pan_kinase"/>
    <property type="match status" value="1"/>
</dbReference>
<dbReference type="PANTHER" id="PTHR34265">
    <property type="entry name" value="TYPE III PANTOTHENATE KINASE"/>
    <property type="match status" value="1"/>
</dbReference>
<evidence type="ECO:0000256" key="6">
    <source>
        <dbReference type="ARBA" id="ARBA00012102"/>
    </source>
</evidence>
<evidence type="ECO:0000256" key="12">
    <source>
        <dbReference type="ARBA" id="ARBA00022958"/>
    </source>
</evidence>
<dbReference type="GO" id="GO:0005737">
    <property type="term" value="C:cytoplasm"/>
    <property type="evidence" value="ECO:0007669"/>
    <property type="project" value="UniProtKB-SubCell"/>
</dbReference>
<dbReference type="GO" id="GO:0046872">
    <property type="term" value="F:metal ion binding"/>
    <property type="evidence" value="ECO:0007669"/>
    <property type="project" value="UniProtKB-KW"/>
</dbReference>
<evidence type="ECO:0000256" key="4">
    <source>
        <dbReference type="ARBA" id="ARBA00005225"/>
    </source>
</evidence>
<feature type="binding site" evidence="16">
    <location>
        <position position="129"/>
    </location>
    <ligand>
        <name>K(+)</name>
        <dbReference type="ChEBI" id="CHEBI:29103"/>
    </ligand>
</feature>
<evidence type="ECO:0000256" key="14">
    <source>
        <dbReference type="ARBA" id="ARBA00038036"/>
    </source>
</evidence>
<dbReference type="UniPathway" id="UPA00241">
    <property type="reaction ID" value="UER00352"/>
</dbReference>
<comment type="subcellular location">
    <subcellularLocation>
        <location evidence="3 16">Cytoplasm</location>
    </subcellularLocation>
</comment>
<feature type="binding site" evidence="16">
    <location>
        <begin position="107"/>
        <end position="110"/>
    </location>
    <ligand>
        <name>substrate</name>
    </ligand>
</feature>
<comment type="similarity">
    <text evidence="14 16">Belongs to the type III pantothenate kinase family.</text>
</comment>
<gene>
    <name evidence="16" type="primary">coaX</name>
    <name evidence="17" type="ORF">EV213_12512</name>
</gene>
<dbReference type="OrthoDB" id="9804707at2"/>
<keyword evidence="11 16" id="KW-0067">ATP-binding</keyword>
<dbReference type="GO" id="GO:0015937">
    <property type="term" value="P:coenzyme A biosynthetic process"/>
    <property type="evidence" value="ECO:0007669"/>
    <property type="project" value="UniProtKB-UniRule"/>
</dbReference>
<keyword evidence="10 16" id="KW-0418">Kinase</keyword>
<evidence type="ECO:0000256" key="10">
    <source>
        <dbReference type="ARBA" id="ARBA00022777"/>
    </source>
</evidence>
<dbReference type="GO" id="GO:0004594">
    <property type="term" value="F:pantothenate kinase activity"/>
    <property type="evidence" value="ECO:0007669"/>
    <property type="project" value="UniProtKB-UniRule"/>
</dbReference>
<comment type="cofactor">
    <cofactor evidence="2">
        <name>K(+)</name>
        <dbReference type="ChEBI" id="CHEBI:29103"/>
    </cofactor>
</comment>
<dbReference type="NCBIfam" id="NF009855">
    <property type="entry name" value="PRK13321.1"/>
    <property type="match status" value="1"/>
</dbReference>
<evidence type="ECO:0000256" key="3">
    <source>
        <dbReference type="ARBA" id="ARBA00004496"/>
    </source>
</evidence>
<feature type="active site" description="Proton acceptor" evidence="16">
    <location>
        <position position="109"/>
    </location>
</feature>
<keyword evidence="9 16" id="KW-0547">Nucleotide-binding</keyword>
<keyword evidence="13 16" id="KW-0173">Coenzyme A biosynthesis</keyword>
<organism evidence="17 18">
    <name type="scientific">Aureibacillus halotolerans</name>
    <dbReference type="NCBI Taxonomy" id="1508390"/>
    <lineage>
        <taxon>Bacteria</taxon>
        <taxon>Bacillati</taxon>
        <taxon>Bacillota</taxon>
        <taxon>Bacilli</taxon>
        <taxon>Bacillales</taxon>
        <taxon>Bacillaceae</taxon>
        <taxon>Aureibacillus</taxon>
    </lineage>
</organism>
<feature type="binding site" evidence="16">
    <location>
        <position position="184"/>
    </location>
    <ligand>
        <name>substrate</name>
    </ligand>
</feature>
<dbReference type="RefSeq" id="WP_133582160.1">
    <property type="nucleotide sequence ID" value="NZ_SNYJ01000025.1"/>
</dbReference>
<dbReference type="EMBL" id="SNYJ01000025">
    <property type="protein sequence ID" value="TDQ34210.1"/>
    <property type="molecule type" value="Genomic_DNA"/>
</dbReference>
<dbReference type="InterPro" id="IPR043129">
    <property type="entry name" value="ATPase_NBD"/>
</dbReference>
<reference evidence="17 18" key="1">
    <citation type="submission" date="2019-03" db="EMBL/GenBank/DDBJ databases">
        <title>Genomic Encyclopedia of Type Strains, Phase IV (KMG-IV): sequencing the most valuable type-strain genomes for metagenomic binning, comparative biology and taxonomic classification.</title>
        <authorList>
            <person name="Goeker M."/>
        </authorList>
    </citation>
    <scope>NUCLEOTIDE SEQUENCE [LARGE SCALE GENOMIC DNA]</scope>
    <source>
        <strain evidence="17 18">DSM 28697</strain>
    </source>
</reference>
<comment type="cofactor">
    <cofactor evidence="16">
        <name>NH4(+)</name>
        <dbReference type="ChEBI" id="CHEBI:28938"/>
    </cofactor>
    <cofactor evidence="16">
        <name>K(+)</name>
        <dbReference type="ChEBI" id="CHEBI:29103"/>
    </cofactor>
    <text evidence="16">A monovalent cation. Ammonium or potassium.</text>
</comment>
<dbReference type="Gene3D" id="3.30.420.40">
    <property type="match status" value="2"/>
</dbReference>
<keyword evidence="18" id="KW-1185">Reference proteome</keyword>
<proteinExistence type="inferred from homology"/>
<keyword evidence="7 16" id="KW-0963">Cytoplasm</keyword>
<evidence type="ECO:0000256" key="11">
    <source>
        <dbReference type="ARBA" id="ARBA00022840"/>
    </source>
</evidence>
<evidence type="ECO:0000313" key="17">
    <source>
        <dbReference type="EMBL" id="TDQ34210.1"/>
    </source>
</evidence>
<dbReference type="HAMAP" id="MF_01274">
    <property type="entry name" value="Pantothen_kinase_3"/>
    <property type="match status" value="1"/>
</dbReference>
<dbReference type="EC" id="2.7.1.33" evidence="6 16"/>